<evidence type="ECO:0000313" key="10">
    <source>
        <dbReference type="EMBL" id="EEF34545.1"/>
    </source>
</evidence>
<keyword evidence="10" id="KW-0378">Hydrolase</keyword>
<keyword evidence="4" id="KW-0067">ATP-binding</keyword>
<dbReference type="FunFam" id="3.40.50.300:FF:001091">
    <property type="entry name" value="Probable disease resistance protein At1g61300"/>
    <property type="match status" value="1"/>
</dbReference>
<dbReference type="Pfam" id="PF23598">
    <property type="entry name" value="LRR_14"/>
    <property type="match status" value="1"/>
</dbReference>
<evidence type="ECO:0000256" key="4">
    <source>
        <dbReference type="ARBA" id="ARBA00022840"/>
    </source>
</evidence>
<dbReference type="PANTHER" id="PTHR36766">
    <property type="entry name" value="PLANT BROAD-SPECTRUM MILDEW RESISTANCE PROTEIN RPW8"/>
    <property type="match status" value="1"/>
</dbReference>
<feature type="domain" description="Disease resistance protein winged helix" evidence="8">
    <location>
        <begin position="425"/>
        <end position="498"/>
    </location>
</feature>
<feature type="domain" description="Disease resistance N-terminal" evidence="7">
    <location>
        <begin position="13"/>
        <end position="96"/>
    </location>
</feature>
<feature type="domain" description="Disease resistance R13L4/SHOC-2-like LRR" evidence="9">
    <location>
        <begin position="569"/>
        <end position="744"/>
    </location>
</feature>
<evidence type="ECO:0000313" key="11">
    <source>
        <dbReference type="Proteomes" id="UP000008311"/>
    </source>
</evidence>
<dbReference type="GO" id="GO:0006952">
    <property type="term" value="P:defense response"/>
    <property type="evidence" value="ECO:0007669"/>
    <property type="project" value="UniProtKB-KW"/>
</dbReference>
<feature type="domain" description="NB-ARC" evidence="6">
    <location>
        <begin position="170"/>
        <end position="341"/>
    </location>
</feature>
<dbReference type="SUPFAM" id="SSF52540">
    <property type="entry name" value="P-loop containing nucleoside triphosphate hydrolases"/>
    <property type="match status" value="1"/>
</dbReference>
<dbReference type="Pfam" id="PF18052">
    <property type="entry name" value="Rx_N"/>
    <property type="match status" value="1"/>
</dbReference>
<dbReference type="InterPro" id="IPR027417">
    <property type="entry name" value="P-loop_NTPase"/>
</dbReference>
<evidence type="ECO:0000259" key="8">
    <source>
        <dbReference type="Pfam" id="PF23559"/>
    </source>
</evidence>
<dbReference type="Gene3D" id="1.10.10.10">
    <property type="entry name" value="Winged helix-like DNA-binding domain superfamily/Winged helix DNA-binding domain"/>
    <property type="match status" value="1"/>
</dbReference>
<dbReference type="AlphaFoldDB" id="B9SPC3"/>
<evidence type="ECO:0000259" key="6">
    <source>
        <dbReference type="Pfam" id="PF00931"/>
    </source>
</evidence>
<dbReference type="InterPro" id="IPR032675">
    <property type="entry name" value="LRR_dom_sf"/>
</dbReference>
<evidence type="ECO:0000256" key="1">
    <source>
        <dbReference type="ARBA" id="ARBA00022737"/>
    </source>
</evidence>
<evidence type="ECO:0000256" key="5">
    <source>
        <dbReference type="SAM" id="MobiDB-lite"/>
    </source>
</evidence>
<proteinExistence type="predicted"/>
<dbReference type="Gene3D" id="1.10.8.430">
    <property type="entry name" value="Helical domain of apoptotic protease-activating factors"/>
    <property type="match status" value="1"/>
</dbReference>
<dbReference type="GO" id="GO:0043531">
    <property type="term" value="F:ADP binding"/>
    <property type="evidence" value="ECO:0007669"/>
    <property type="project" value="InterPro"/>
</dbReference>
<gene>
    <name evidence="10" type="ORF">RCOM_0496700</name>
</gene>
<dbReference type="Pfam" id="PF00931">
    <property type="entry name" value="NB-ARC"/>
    <property type="match status" value="1"/>
</dbReference>
<dbReference type="InterPro" id="IPR055414">
    <property type="entry name" value="LRR_R13L4/SHOC2-like"/>
</dbReference>
<organism evidence="10 11">
    <name type="scientific">Ricinus communis</name>
    <name type="common">Castor bean</name>
    <dbReference type="NCBI Taxonomy" id="3988"/>
    <lineage>
        <taxon>Eukaryota</taxon>
        <taxon>Viridiplantae</taxon>
        <taxon>Streptophyta</taxon>
        <taxon>Embryophyta</taxon>
        <taxon>Tracheophyta</taxon>
        <taxon>Spermatophyta</taxon>
        <taxon>Magnoliopsida</taxon>
        <taxon>eudicotyledons</taxon>
        <taxon>Gunneridae</taxon>
        <taxon>Pentapetalae</taxon>
        <taxon>rosids</taxon>
        <taxon>fabids</taxon>
        <taxon>Malpighiales</taxon>
        <taxon>Euphorbiaceae</taxon>
        <taxon>Acalyphoideae</taxon>
        <taxon>Acalypheae</taxon>
        <taxon>Ricinus</taxon>
    </lineage>
</organism>
<dbReference type="PANTHER" id="PTHR36766:SF38">
    <property type="entry name" value="DISEASE RESISTANCE PROTEIN RGA3"/>
    <property type="match status" value="1"/>
</dbReference>
<name>B9SPC3_RICCO</name>
<sequence>MAEAVLFNIADGIIAKLGSVILQEIGLWWGVKEELDKLNGTVSTIKTVLLHAEEQSLETPPVKYWLGRLKEAIYDADDLLDEFSTEASRQQMMTGNRISKEVRLLCSGSNKFAYGLKMAHKIKDMSNKLEKIAADRRFLLEERPRETLNVSRGSREQTHSSAPDVVVGREHDKEAIIELLLSSINEDNVSVIPIIGIGGLGKTTLAQCVYNDERVKTHFELKAWACISDNFEVQKTVRKIIESASGKNPEISEMEALKNLLHDRINGKKFLIVLDDLWSDDAHKWFRLKDLLAGGASGSKIVITTRLRKVAEMTRPVSIHELEGLSEIESWSLFKQIAFKRGQLPSPSHEAIGKEIVAKCKGAPLAIRTIAGILYFKDAESEWEAFKNKELSKVDQGENDILPTLRLSYNYLPSHYKHCFAYCSLYPKDCNIKVEELIQCWIAQGYVKSSEDANHCLQDIGAEYFTDLFQRSFFQEVKKDTYGNIYTCKMHDLMHDLAVSVAGEDCDLLNSEMACTISDKTLHISLKLDGNFRLQAFPSLLKANKLRSLLLKALVLRVPNIKEEEIHVLFCSLRCLRVLDLSDLGIKSVPCSIYKLRHLRYLNLSKNRPIKTLPDSITKLQNLQVLNLQECASLKQLPKDIEKLVNLWHLNIDGCYGLSHMPRGIGKLTCLQKLSKYFVAEDNFFKNLSWQSAGLGELNALNNLRGGLMIENLRCVKNAAFECKAANLKEKQHLQRLKLDWSRYGHGDDREKDEKHWKRYNRTRT</sequence>
<dbReference type="InterPro" id="IPR058922">
    <property type="entry name" value="WHD_DRP"/>
</dbReference>
<dbReference type="Gene3D" id="3.40.50.300">
    <property type="entry name" value="P-loop containing nucleotide triphosphate hydrolases"/>
    <property type="match status" value="1"/>
</dbReference>
<dbReference type="Pfam" id="PF23559">
    <property type="entry name" value="WHD_DRP"/>
    <property type="match status" value="1"/>
</dbReference>
<dbReference type="Gene3D" id="3.80.10.10">
    <property type="entry name" value="Ribonuclease Inhibitor"/>
    <property type="match status" value="1"/>
</dbReference>
<feature type="compositionally biased region" description="Basic and acidic residues" evidence="5">
    <location>
        <begin position="746"/>
        <end position="756"/>
    </location>
</feature>
<dbReference type="GO" id="GO:0051707">
    <property type="term" value="P:response to other organism"/>
    <property type="evidence" value="ECO:0007669"/>
    <property type="project" value="UniProtKB-ARBA"/>
</dbReference>
<dbReference type="SUPFAM" id="SSF52058">
    <property type="entry name" value="L domain-like"/>
    <property type="match status" value="1"/>
</dbReference>
<evidence type="ECO:0000259" key="9">
    <source>
        <dbReference type="Pfam" id="PF23598"/>
    </source>
</evidence>
<dbReference type="GO" id="GO:0005524">
    <property type="term" value="F:ATP binding"/>
    <property type="evidence" value="ECO:0007669"/>
    <property type="project" value="UniProtKB-KW"/>
</dbReference>
<dbReference type="eggNOG" id="KOG4658">
    <property type="taxonomic scope" value="Eukaryota"/>
</dbReference>
<dbReference type="Gene3D" id="1.20.5.4130">
    <property type="match status" value="1"/>
</dbReference>
<dbReference type="InterPro" id="IPR002182">
    <property type="entry name" value="NB-ARC"/>
</dbReference>
<accession>B9SPC3</accession>
<reference evidence="11" key="1">
    <citation type="journal article" date="2010" name="Nat. Biotechnol.">
        <title>Draft genome sequence of the oilseed species Ricinus communis.</title>
        <authorList>
            <person name="Chan A.P."/>
            <person name="Crabtree J."/>
            <person name="Zhao Q."/>
            <person name="Lorenzi H."/>
            <person name="Orvis J."/>
            <person name="Puiu D."/>
            <person name="Melake-Berhan A."/>
            <person name="Jones K.M."/>
            <person name="Redman J."/>
            <person name="Chen G."/>
            <person name="Cahoon E.B."/>
            <person name="Gedil M."/>
            <person name="Stanke M."/>
            <person name="Haas B.J."/>
            <person name="Wortman J.R."/>
            <person name="Fraser-Liggett C.M."/>
            <person name="Ravel J."/>
            <person name="Rabinowicz P.D."/>
        </authorList>
    </citation>
    <scope>NUCLEOTIDE SEQUENCE [LARGE SCALE GENOMIC DNA]</scope>
    <source>
        <strain evidence="11">cv. Hale</strain>
    </source>
</reference>
<dbReference type="GO" id="GO:0004722">
    <property type="term" value="F:protein serine/threonine phosphatase activity"/>
    <property type="evidence" value="ECO:0007669"/>
    <property type="project" value="UniProtKB-EC"/>
</dbReference>
<protein>
    <submittedName>
        <fullName evidence="10">Leucine-rich repeat containing protein, putative</fullName>
        <ecNumber evidence="10">3.1.3.16</ecNumber>
    </submittedName>
</protein>
<dbReference type="EC" id="3.1.3.16" evidence="10"/>
<evidence type="ECO:0000259" key="7">
    <source>
        <dbReference type="Pfam" id="PF18052"/>
    </source>
</evidence>
<dbReference type="EMBL" id="EQ974065">
    <property type="protein sequence ID" value="EEF34545.1"/>
    <property type="molecule type" value="Genomic_DNA"/>
</dbReference>
<keyword evidence="1" id="KW-0677">Repeat</keyword>
<dbReference type="InParanoid" id="B9SPC3"/>
<dbReference type="InterPro" id="IPR041118">
    <property type="entry name" value="Rx_N"/>
</dbReference>
<keyword evidence="2" id="KW-0547">Nucleotide-binding</keyword>
<dbReference type="FunFam" id="1.10.10.10:FF:000322">
    <property type="entry name" value="Probable disease resistance protein At1g63360"/>
    <property type="match status" value="1"/>
</dbReference>
<dbReference type="Proteomes" id="UP000008311">
    <property type="component" value="Unassembled WGS sequence"/>
</dbReference>
<dbReference type="InterPro" id="IPR036388">
    <property type="entry name" value="WH-like_DNA-bd_sf"/>
</dbReference>
<evidence type="ECO:0000256" key="2">
    <source>
        <dbReference type="ARBA" id="ARBA00022741"/>
    </source>
</evidence>
<evidence type="ECO:0000256" key="3">
    <source>
        <dbReference type="ARBA" id="ARBA00022821"/>
    </source>
</evidence>
<dbReference type="InterPro" id="IPR042197">
    <property type="entry name" value="Apaf_helical"/>
</dbReference>
<feature type="region of interest" description="Disordered" evidence="5">
    <location>
        <begin position="746"/>
        <end position="765"/>
    </location>
</feature>
<dbReference type="PRINTS" id="PR00364">
    <property type="entry name" value="DISEASERSIST"/>
</dbReference>
<keyword evidence="3" id="KW-0611">Plant defense</keyword>
<keyword evidence="11" id="KW-1185">Reference proteome</keyword>